<feature type="compositionally biased region" description="Basic and acidic residues" evidence="1">
    <location>
        <begin position="992"/>
        <end position="1003"/>
    </location>
</feature>
<protein>
    <submittedName>
        <fullName evidence="3">Uncharacterized protein</fullName>
    </submittedName>
</protein>
<feature type="compositionally biased region" description="Basic and acidic residues" evidence="1">
    <location>
        <begin position="739"/>
        <end position="757"/>
    </location>
</feature>
<name>A0A9P7ZPL3_9HYPO</name>
<dbReference type="Proteomes" id="UP000887229">
    <property type="component" value="Unassembled WGS sequence"/>
</dbReference>
<feature type="compositionally biased region" description="Polar residues" evidence="1">
    <location>
        <begin position="49"/>
        <end position="63"/>
    </location>
</feature>
<evidence type="ECO:0000256" key="1">
    <source>
        <dbReference type="SAM" id="MobiDB-lite"/>
    </source>
</evidence>
<dbReference type="PANTHER" id="PTHR38426:SF1">
    <property type="entry name" value="MAINTENANCE OF TELOMERE CAPPING PROTEIN 4"/>
    <property type="match status" value="1"/>
</dbReference>
<feature type="compositionally biased region" description="Polar residues" evidence="1">
    <location>
        <begin position="708"/>
        <end position="728"/>
    </location>
</feature>
<feature type="compositionally biased region" description="Polar residues" evidence="1">
    <location>
        <begin position="584"/>
        <end position="595"/>
    </location>
</feature>
<feature type="region of interest" description="Disordered" evidence="1">
    <location>
        <begin position="831"/>
        <end position="968"/>
    </location>
</feature>
<dbReference type="GeneID" id="70294079"/>
<feature type="compositionally biased region" description="Basic and acidic residues" evidence="1">
    <location>
        <begin position="944"/>
        <end position="968"/>
    </location>
</feature>
<feature type="compositionally biased region" description="Basic and acidic residues" evidence="1">
    <location>
        <begin position="564"/>
        <end position="583"/>
    </location>
</feature>
<dbReference type="AlphaFoldDB" id="A0A9P7ZPL3"/>
<comment type="caution">
    <text evidence="3">The sequence shown here is derived from an EMBL/GenBank/DDBJ whole genome shotgun (WGS) entry which is preliminary data.</text>
</comment>
<feature type="region of interest" description="Disordered" evidence="1">
    <location>
        <begin position="515"/>
        <end position="809"/>
    </location>
</feature>
<feature type="compositionally biased region" description="Basic and acidic residues" evidence="1">
    <location>
        <begin position="515"/>
        <end position="533"/>
    </location>
</feature>
<feature type="transmembrane region" description="Helical" evidence="2">
    <location>
        <begin position="1181"/>
        <end position="1198"/>
    </location>
</feature>
<feature type="compositionally biased region" description="Polar residues" evidence="1">
    <location>
        <begin position="624"/>
        <end position="638"/>
    </location>
</feature>
<evidence type="ECO:0000256" key="2">
    <source>
        <dbReference type="SAM" id="Phobius"/>
    </source>
</evidence>
<dbReference type="EMBL" id="MU251249">
    <property type="protein sequence ID" value="KAG9255938.1"/>
    <property type="molecule type" value="Genomic_DNA"/>
</dbReference>
<feature type="compositionally biased region" description="Polar residues" evidence="1">
    <location>
        <begin position="226"/>
        <end position="241"/>
    </location>
</feature>
<feature type="compositionally biased region" description="Basic and acidic residues" evidence="1">
    <location>
        <begin position="878"/>
        <end position="894"/>
    </location>
</feature>
<reference evidence="3" key="1">
    <citation type="journal article" date="2021" name="IMA Fungus">
        <title>Genomic characterization of three marine fungi, including Emericellopsis atlantica sp. nov. with signatures of a generalist lifestyle and marine biomass degradation.</title>
        <authorList>
            <person name="Hagestad O.C."/>
            <person name="Hou L."/>
            <person name="Andersen J.H."/>
            <person name="Hansen E.H."/>
            <person name="Altermark B."/>
            <person name="Li C."/>
            <person name="Kuhnert E."/>
            <person name="Cox R.J."/>
            <person name="Crous P.W."/>
            <person name="Spatafora J.W."/>
            <person name="Lail K."/>
            <person name="Amirebrahimi M."/>
            <person name="Lipzen A."/>
            <person name="Pangilinan J."/>
            <person name="Andreopoulos W."/>
            <person name="Hayes R.D."/>
            <person name="Ng V."/>
            <person name="Grigoriev I.V."/>
            <person name="Jackson S.A."/>
            <person name="Sutton T.D.S."/>
            <person name="Dobson A.D.W."/>
            <person name="Rama T."/>
        </authorList>
    </citation>
    <scope>NUCLEOTIDE SEQUENCE</scope>
    <source>
        <strain evidence="3">TS7</strain>
    </source>
</reference>
<feature type="compositionally biased region" description="Basic and acidic residues" evidence="1">
    <location>
        <begin position="772"/>
        <end position="782"/>
    </location>
</feature>
<dbReference type="PANTHER" id="PTHR38426">
    <property type="entry name" value="MAINTENANCE OF TELOMERE CAPPING PROTEIN 4"/>
    <property type="match status" value="1"/>
</dbReference>
<gene>
    <name evidence="3" type="ORF">F5Z01DRAFT_650578</name>
</gene>
<sequence>MADDDGESQFRRTPQYRAQATPATPDRAMRSSEETGESSQSGSLRRVATPSTATTDRSHNASGSDVMGQASSPVGQQPGGGSLRSRRRIKGRSTGGFLLQDTVAPVEESSKRRRATSLLRPKGKSIQRTPERPRQSTGQHQEPYTRHSTTSPPTRHDASRASRTPERQTKDTTEPSSGSPNGAVPDTEATQIVNMALSLGESRGAASRRYGPRSNPPRLAPLPDSASKSNLRQHFQQQRRTSQAGSPRPSPGASPRLPSGHRANSPMHVSQDSGHDGTYQYQFSAATLARAQKAKEHLELLAEYRRLLTSLPPLRPEYNQQSGSAPGSPNLAPRGSSSTSKGGQLTTTRSYNPLQYVRNRKVRARERKVIDGELLGFGDIESVREWVDRVTESGYIGGRGTGVTFTMPHFSSNQELDQQASTDPVQAMRVKRPRVDWFFDPCDMIADAYWLEQDHHKHLIEDRFWRKIFPAPAQDTLQSTSGKVDDTDQRMVPMSLTDADHGDKAHDLRLIHTNESVEGRRDRAKQKVYDMRPFHHRHNSSGYGGHNLLRPKRGSVSDQSGSDSENRPELKRSRTRGGRRDTITSDTSDLLQKQMNRVMAQEEQAAELAHVTETEAEHKLDEQGWSSPAKTPSASGQIHSRKTSVADYSDPDTRLNGFRAQIESSLGHKPGRPSLEAPQHPRRSSLTKYHSNPASPQLEDEKDLTSPPKMNNIVSVASSRSGSPTRNPISKIKRKLKDRSRDNEDESHSEAEDDARRQGSFMPEPPSPSERLATRRTDESYRAHRPSNSMRLRGEDQGNGLRGLFKSGPRIDTVFRGGVAKIGDILWKKDGNENEVDGETSEESDNDNGIGPNKQPPALSRRQSRRAQEDAQGPNAKHFLDSMPEFHHVGEPPKKTSGAPESKSAAASLSGPVSRQSAKWEQLRPPRIDVRDTSPTAPPSVVSERGEHDGSPSGGDHGHEAGGFGGKDETLKNLIDAQMLDPRSRSASRHWSIHDHDPSPERARLSKREIARVRALILSSGIKAMEINRRAHEQQKPLSHEHLALTQEDPRSKIGGVTWASIATLTPDVTEFQDQSVATCDMYPLASRALGAAMQASGQRWQASADKFASETTPKLQERIRKVRSRLTDDLSQMTRNAADEADETSKQLALDQPLKVKHVVDTIEKLLRSRRRRFRYVRRGLWLAVEWALVGFMWYVWFMVMVVRVFLGVGRGAFSAVKWLLWL</sequence>
<keyword evidence="4" id="KW-1185">Reference proteome</keyword>
<keyword evidence="2" id="KW-0812">Transmembrane</keyword>
<dbReference type="InterPro" id="IPR038769">
    <property type="entry name" value="MTC4"/>
</dbReference>
<keyword evidence="2" id="KW-0472">Membrane</keyword>
<evidence type="ECO:0000313" key="4">
    <source>
        <dbReference type="Proteomes" id="UP000887229"/>
    </source>
</evidence>
<feature type="compositionally biased region" description="Polar residues" evidence="1">
    <location>
        <begin position="335"/>
        <end position="352"/>
    </location>
</feature>
<feature type="compositionally biased region" description="Acidic residues" evidence="1">
    <location>
        <begin position="833"/>
        <end position="846"/>
    </location>
</feature>
<dbReference type="RefSeq" id="XP_046119862.1">
    <property type="nucleotide sequence ID" value="XM_046263176.1"/>
</dbReference>
<feature type="compositionally biased region" description="Basic residues" evidence="1">
    <location>
        <begin position="111"/>
        <end position="125"/>
    </location>
</feature>
<organism evidence="3 4">
    <name type="scientific">Emericellopsis atlantica</name>
    <dbReference type="NCBI Taxonomy" id="2614577"/>
    <lineage>
        <taxon>Eukaryota</taxon>
        <taxon>Fungi</taxon>
        <taxon>Dikarya</taxon>
        <taxon>Ascomycota</taxon>
        <taxon>Pezizomycotina</taxon>
        <taxon>Sordariomycetes</taxon>
        <taxon>Hypocreomycetidae</taxon>
        <taxon>Hypocreales</taxon>
        <taxon>Bionectriaceae</taxon>
        <taxon>Emericellopsis</taxon>
    </lineage>
</organism>
<dbReference type="OrthoDB" id="5402622at2759"/>
<feature type="compositionally biased region" description="Basic and acidic residues" evidence="1">
    <location>
        <begin position="154"/>
        <end position="173"/>
    </location>
</feature>
<feature type="region of interest" description="Disordered" evidence="1">
    <location>
        <begin position="313"/>
        <end position="352"/>
    </location>
</feature>
<feature type="region of interest" description="Disordered" evidence="1">
    <location>
        <begin position="982"/>
        <end position="1003"/>
    </location>
</feature>
<feature type="compositionally biased region" description="Polar residues" evidence="1">
    <location>
        <begin position="905"/>
        <end position="919"/>
    </location>
</feature>
<feature type="compositionally biased region" description="Polar residues" evidence="1">
    <location>
        <begin position="135"/>
        <end position="153"/>
    </location>
</feature>
<feature type="region of interest" description="Disordered" evidence="1">
    <location>
        <begin position="1"/>
        <end position="276"/>
    </location>
</feature>
<keyword evidence="2" id="KW-1133">Transmembrane helix</keyword>
<feature type="compositionally biased region" description="Basic and acidic residues" evidence="1">
    <location>
        <begin position="610"/>
        <end position="622"/>
    </location>
</feature>
<accession>A0A9P7ZPL3</accession>
<feature type="compositionally biased region" description="Basic and acidic residues" evidence="1">
    <location>
        <begin position="921"/>
        <end position="932"/>
    </location>
</feature>
<feature type="compositionally biased region" description="Polar residues" evidence="1">
    <location>
        <begin position="318"/>
        <end position="327"/>
    </location>
</feature>
<feature type="compositionally biased region" description="Polar residues" evidence="1">
    <location>
        <begin position="686"/>
        <end position="695"/>
    </location>
</feature>
<feature type="compositionally biased region" description="Low complexity" evidence="1">
    <location>
        <begin position="242"/>
        <end position="260"/>
    </location>
</feature>
<evidence type="ECO:0000313" key="3">
    <source>
        <dbReference type="EMBL" id="KAG9255938.1"/>
    </source>
</evidence>
<proteinExistence type="predicted"/>